<evidence type="ECO:0000256" key="1">
    <source>
        <dbReference type="SAM" id="MobiDB-lite"/>
    </source>
</evidence>
<reference evidence="3" key="1">
    <citation type="journal article" date="2023" name="Mol. Phylogenet. Evol.">
        <title>Genome-scale phylogeny and comparative genomics of the fungal order Sordariales.</title>
        <authorList>
            <person name="Hensen N."/>
            <person name="Bonometti L."/>
            <person name="Westerberg I."/>
            <person name="Brannstrom I.O."/>
            <person name="Guillou S."/>
            <person name="Cros-Aarteil S."/>
            <person name="Calhoun S."/>
            <person name="Haridas S."/>
            <person name="Kuo A."/>
            <person name="Mondo S."/>
            <person name="Pangilinan J."/>
            <person name="Riley R."/>
            <person name="LaButti K."/>
            <person name="Andreopoulos B."/>
            <person name="Lipzen A."/>
            <person name="Chen C."/>
            <person name="Yan M."/>
            <person name="Daum C."/>
            <person name="Ng V."/>
            <person name="Clum A."/>
            <person name="Steindorff A."/>
            <person name="Ohm R.A."/>
            <person name="Martin F."/>
            <person name="Silar P."/>
            <person name="Natvig D.O."/>
            <person name="Lalanne C."/>
            <person name="Gautier V."/>
            <person name="Ament-Velasquez S.L."/>
            <person name="Kruys A."/>
            <person name="Hutchinson M.I."/>
            <person name="Powell A.J."/>
            <person name="Barry K."/>
            <person name="Miller A.N."/>
            <person name="Grigoriev I.V."/>
            <person name="Debuchy R."/>
            <person name="Gladieux P."/>
            <person name="Hiltunen Thoren M."/>
            <person name="Johannesson H."/>
        </authorList>
    </citation>
    <scope>NUCLEOTIDE SEQUENCE</scope>
    <source>
        <strain evidence="3">CBS 626.80</strain>
    </source>
</reference>
<evidence type="ECO:0000313" key="4">
    <source>
        <dbReference type="Proteomes" id="UP001303222"/>
    </source>
</evidence>
<dbReference type="AlphaFoldDB" id="A0AAN6SF27"/>
<dbReference type="Proteomes" id="UP001303222">
    <property type="component" value="Unassembled WGS sequence"/>
</dbReference>
<protein>
    <recommendedName>
        <fullName evidence="5">Ubiquitin 3 binding protein But2 C-terminal domain-containing protein</fullName>
    </recommendedName>
</protein>
<feature type="compositionally biased region" description="Basic and acidic residues" evidence="1">
    <location>
        <begin position="180"/>
        <end position="192"/>
    </location>
</feature>
<proteinExistence type="predicted"/>
<accession>A0AAN6SF27</accession>
<evidence type="ECO:0000256" key="2">
    <source>
        <dbReference type="SAM" id="SignalP"/>
    </source>
</evidence>
<reference evidence="3" key="2">
    <citation type="submission" date="2023-06" db="EMBL/GenBank/DDBJ databases">
        <authorList>
            <consortium name="Lawrence Berkeley National Laboratory"/>
            <person name="Mondo S.J."/>
            <person name="Hensen N."/>
            <person name="Bonometti L."/>
            <person name="Westerberg I."/>
            <person name="Brannstrom I.O."/>
            <person name="Guillou S."/>
            <person name="Cros-Aarteil S."/>
            <person name="Calhoun S."/>
            <person name="Haridas S."/>
            <person name="Kuo A."/>
            <person name="Pangilinan J."/>
            <person name="Riley R."/>
            <person name="Labutti K."/>
            <person name="Andreopoulos B."/>
            <person name="Lipzen A."/>
            <person name="Chen C."/>
            <person name="Yanf M."/>
            <person name="Daum C."/>
            <person name="Ng V."/>
            <person name="Clum A."/>
            <person name="Steindorff A."/>
            <person name="Ohm R."/>
            <person name="Martin F."/>
            <person name="Silar P."/>
            <person name="Natvig D."/>
            <person name="Lalanne C."/>
            <person name="Gautier V."/>
            <person name="Ament-Velasquez S.L."/>
            <person name="Kruys A."/>
            <person name="Hutchinson M.I."/>
            <person name="Powell A.J."/>
            <person name="Barry K."/>
            <person name="Miller A.N."/>
            <person name="Grigoriev I.V."/>
            <person name="Debuchy R."/>
            <person name="Gladieux P."/>
            <person name="Thoren M.H."/>
            <person name="Johannesson H."/>
        </authorList>
    </citation>
    <scope>NUCLEOTIDE SEQUENCE</scope>
    <source>
        <strain evidence="3">CBS 626.80</strain>
    </source>
</reference>
<organism evidence="3 4">
    <name type="scientific">Pseudoneurospora amorphoporcata</name>
    <dbReference type="NCBI Taxonomy" id="241081"/>
    <lineage>
        <taxon>Eukaryota</taxon>
        <taxon>Fungi</taxon>
        <taxon>Dikarya</taxon>
        <taxon>Ascomycota</taxon>
        <taxon>Pezizomycotina</taxon>
        <taxon>Sordariomycetes</taxon>
        <taxon>Sordariomycetidae</taxon>
        <taxon>Sordariales</taxon>
        <taxon>Sordariaceae</taxon>
        <taxon>Pseudoneurospora</taxon>
    </lineage>
</organism>
<evidence type="ECO:0000313" key="3">
    <source>
        <dbReference type="EMBL" id="KAK3951917.1"/>
    </source>
</evidence>
<feature type="chain" id="PRO_5042993024" description="Ubiquitin 3 binding protein But2 C-terminal domain-containing protein" evidence="2">
    <location>
        <begin position="33"/>
        <end position="254"/>
    </location>
</feature>
<name>A0AAN6SF27_9PEZI</name>
<feature type="region of interest" description="Disordered" evidence="1">
    <location>
        <begin position="152"/>
        <end position="199"/>
    </location>
</feature>
<comment type="caution">
    <text evidence="3">The sequence shown here is derived from an EMBL/GenBank/DDBJ whole genome shotgun (WGS) entry which is preliminary data.</text>
</comment>
<keyword evidence="4" id="KW-1185">Reference proteome</keyword>
<feature type="signal peptide" evidence="2">
    <location>
        <begin position="1"/>
        <end position="32"/>
    </location>
</feature>
<gene>
    <name evidence="3" type="ORF">QBC32DRAFT_153925</name>
</gene>
<keyword evidence="2" id="KW-0732">Signal</keyword>
<sequence length="254" mass="26424">MSLPCRTFLSFLRIGQAFLSALTLSLPSTAIALPAPEPGSVIGSLPSAVSQVAKDLNGRDHHGPTNTTGGGACFKTAYPSLSASPDKQVPYIMSLVCPEHGLVNGTDIAFIIPKDAIGVGACTLFFALPPPSANVTGKARIDIRSIDGPAPGGLAGTFSIPEAGAGPGNGTTASKKNKRHNGEQHGDTDKPEGNAQDQCGDKCGKARDINSFPCREKMAFSLSVNNDDGKYKNGNEVSFLEGEGSGFWIRYGCR</sequence>
<dbReference type="EMBL" id="MU859136">
    <property type="protein sequence ID" value="KAK3951917.1"/>
    <property type="molecule type" value="Genomic_DNA"/>
</dbReference>
<evidence type="ECO:0008006" key="5">
    <source>
        <dbReference type="Google" id="ProtNLM"/>
    </source>
</evidence>